<reference evidence="1" key="1">
    <citation type="submission" date="2020-02" db="EMBL/GenBank/DDBJ databases">
        <title>Draft genome sequence of Candidatus Afipia apatlaquensis IBT-C3, a potential strain for decolorization of textile dyes.</title>
        <authorList>
            <person name="Sanchez-Reyes A."/>
            <person name="Breton-Deval L."/>
            <person name="Mangelson H."/>
            <person name="Sanchez-Flores A."/>
        </authorList>
    </citation>
    <scope>NUCLEOTIDE SEQUENCE [LARGE SCALE GENOMIC DNA]</scope>
    <source>
        <strain evidence="1">IBT-C3</strain>
    </source>
</reference>
<dbReference type="Proteomes" id="UP000480266">
    <property type="component" value="Unassembled WGS sequence"/>
</dbReference>
<comment type="caution">
    <text evidence="1">The sequence shown here is derived from an EMBL/GenBank/DDBJ whole genome shotgun (WGS) entry which is preliminary data.</text>
</comment>
<evidence type="ECO:0000313" key="1">
    <source>
        <dbReference type="EMBL" id="NGX96263.1"/>
    </source>
</evidence>
<proteinExistence type="predicted"/>
<keyword evidence="2" id="KW-1185">Reference proteome</keyword>
<name>A0A7C9RFM4_9BRAD</name>
<dbReference type="AlphaFoldDB" id="A0A7C9RFM4"/>
<dbReference type="EMBL" id="JAAMRR010000733">
    <property type="protein sequence ID" value="NGX96263.1"/>
    <property type="molecule type" value="Genomic_DNA"/>
</dbReference>
<evidence type="ECO:0000313" key="2">
    <source>
        <dbReference type="Proteomes" id="UP000480266"/>
    </source>
</evidence>
<gene>
    <name evidence="1" type="ORF">G4V63_13900</name>
</gene>
<organism evidence="1 2">
    <name type="scientific">Candidatus Afipia apatlaquensis</name>
    <dbReference type="NCBI Taxonomy" id="2712852"/>
    <lineage>
        <taxon>Bacteria</taxon>
        <taxon>Pseudomonadati</taxon>
        <taxon>Pseudomonadota</taxon>
        <taxon>Alphaproteobacteria</taxon>
        <taxon>Hyphomicrobiales</taxon>
        <taxon>Nitrobacteraceae</taxon>
        <taxon>Afipia</taxon>
    </lineage>
</organism>
<protein>
    <submittedName>
        <fullName evidence="1">Uncharacterized protein</fullName>
    </submittedName>
</protein>
<accession>A0A7C9RFM4</accession>
<sequence length="46" mass="5017">MANEAPVHGVESGTIYVLRSKSNHPYFAQHRDLIHKIGVTGGEVSL</sequence>
<feature type="non-terminal residue" evidence="1">
    <location>
        <position position="46"/>
    </location>
</feature>